<proteinExistence type="inferred from homology"/>
<feature type="compositionally biased region" description="Polar residues" evidence="18">
    <location>
        <begin position="774"/>
        <end position="798"/>
    </location>
</feature>
<dbReference type="Proteomes" id="UP000472263">
    <property type="component" value="Chromosome 5"/>
</dbReference>
<dbReference type="InterPro" id="IPR011009">
    <property type="entry name" value="Kinase-like_dom_sf"/>
</dbReference>
<protein>
    <recommendedName>
        <fullName evidence="2">non-specific serine/threonine protein kinase</fullName>
        <ecNumber evidence="2">2.7.11.1</ecNumber>
    </recommendedName>
</protein>
<evidence type="ECO:0000256" key="14">
    <source>
        <dbReference type="ARBA" id="ARBA00047899"/>
    </source>
</evidence>
<evidence type="ECO:0000256" key="4">
    <source>
        <dbReference type="ARBA" id="ARBA00022527"/>
    </source>
</evidence>
<evidence type="ECO:0000256" key="15">
    <source>
        <dbReference type="ARBA" id="ARBA00048679"/>
    </source>
</evidence>
<evidence type="ECO:0000256" key="18">
    <source>
        <dbReference type="SAM" id="MobiDB-lite"/>
    </source>
</evidence>
<accession>A0A667X964</accession>
<feature type="compositionally biased region" description="Basic and acidic residues" evidence="18">
    <location>
        <begin position="908"/>
        <end position="920"/>
    </location>
</feature>
<evidence type="ECO:0000256" key="5">
    <source>
        <dbReference type="ARBA" id="ARBA00022553"/>
    </source>
</evidence>
<keyword evidence="11" id="KW-0805">Transcription regulation</keyword>
<evidence type="ECO:0000256" key="17">
    <source>
        <dbReference type="PROSITE-ProRule" id="PRU10141"/>
    </source>
</evidence>
<evidence type="ECO:0000256" key="13">
    <source>
        <dbReference type="ARBA" id="ARBA00023242"/>
    </source>
</evidence>
<evidence type="ECO:0000313" key="21">
    <source>
        <dbReference type="Proteomes" id="UP000472263"/>
    </source>
</evidence>
<evidence type="ECO:0000256" key="7">
    <source>
        <dbReference type="ARBA" id="ARBA00022741"/>
    </source>
</evidence>
<dbReference type="GO" id="GO:0005737">
    <property type="term" value="C:cytoplasm"/>
    <property type="evidence" value="ECO:0007669"/>
    <property type="project" value="UniProtKB-ARBA"/>
</dbReference>
<dbReference type="PROSITE" id="PS00107">
    <property type="entry name" value="PROTEIN_KINASE_ATP"/>
    <property type="match status" value="1"/>
</dbReference>
<keyword evidence="6" id="KW-0808">Transferase</keyword>
<dbReference type="FunFam" id="1.10.510.10:FF:000029">
    <property type="entry name" value="Homeodomain-interacting protein kinase 2 isoform 1"/>
    <property type="match status" value="1"/>
</dbReference>
<dbReference type="InterPro" id="IPR017441">
    <property type="entry name" value="Protein_kinase_ATP_BS"/>
</dbReference>
<dbReference type="EC" id="2.7.11.1" evidence="2"/>
<feature type="region of interest" description="Disordered" evidence="18">
    <location>
        <begin position="151"/>
        <end position="182"/>
    </location>
</feature>
<dbReference type="Gene3D" id="3.30.200.20">
    <property type="entry name" value="Phosphorylase Kinase, domain 1"/>
    <property type="match status" value="1"/>
</dbReference>
<evidence type="ECO:0000256" key="6">
    <source>
        <dbReference type="ARBA" id="ARBA00022679"/>
    </source>
</evidence>
<evidence type="ECO:0000256" key="10">
    <source>
        <dbReference type="ARBA" id="ARBA00022843"/>
    </source>
</evidence>
<dbReference type="Ensembl" id="ENSMMDT00005012145.1">
    <property type="protein sequence ID" value="ENSMMDP00005011792.1"/>
    <property type="gene ID" value="ENSMMDG00005006289.1"/>
</dbReference>
<dbReference type="GO" id="GO:0042771">
    <property type="term" value="P:intrinsic apoptotic signaling pathway in response to DNA damage by p53 class mediator"/>
    <property type="evidence" value="ECO:0007669"/>
    <property type="project" value="TreeGrafter"/>
</dbReference>
<dbReference type="Gene3D" id="1.10.510.10">
    <property type="entry name" value="Transferase(Phosphotransferase) domain 1"/>
    <property type="match status" value="1"/>
</dbReference>
<dbReference type="GO" id="GO:0004713">
    <property type="term" value="F:protein tyrosine kinase activity"/>
    <property type="evidence" value="ECO:0007669"/>
    <property type="project" value="TreeGrafter"/>
</dbReference>
<evidence type="ECO:0000256" key="11">
    <source>
        <dbReference type="ARBA" id="ARBA00023015"/>
    </source>
</evidence>
<evidence type="ECO:0000256" key="9">
    <source>
        <dbReference type="ARBA" id="ARBA00022840"/>
    </source>
</evidence>
<feature type="region of interest" description="Disordered" evidence="18">
    <location>
        <begin position="82"/>
        <end position="136"/>
    </location>
</feature>
<dbReference type="GO" id="GO:0016605">
    <property type="term" value="C:PML body"/>
    <property type="evidence" value="ECO:0007669"/>
    <property type="project" value="TreeGrafter"/>
</dbReference>
<feature type="compositionally biased region" description="Polar residues" evidence="18">
    <location>
        <begin position="165"/>
        <end position="181"/>
    </location>
</feature>
<feature type="binding site" evidence="17">
    <location>
        <position position="229"/>
    </location>
    <ligand>
        <name>ATP</name>
        <dbReference type="ChEBI" id="CHEBI:30616"/>
    </ligand>
</feature>
<dbReference type="PROSITE" id="PS50011">
    <property type="entry name" value="PROTEIN_KINASE_DOM"/>
    <property type="match status" value="1"/>
</dbReference>
<evidence type="ECO:0000256" key="16">
    <source>
        <dbReference type="ARBA" id="ARBA00061380"/>
    </source>
</evidence>
<dbReference type="CDD" id="cd14211">
    <property type="entry name" value="STKc_HIPK"/>
    <property type="match status" value="1"/>
</dbReference>
<dbReference type="GeneTree" id="ENSGT00940000155356"/>
<gene>
    <name evidence="20" type="primary">HIPK1</name>
    <name evidence="20" type="synonym">hipk1b</name>
</gene>
<keyword evidence="12" id="KW-0804">Transcription</keyword>
<evidence type="ECO:0000259" key="19">
    <source>
        <dbReference type="PROSITE" id="PS50011"/>
    </source>
</evidence>
<dbReference type="GO" id="GO:0005524">
    <property type="term" value="F:ATP binding"/>
    <property type="evidence" value="ECO:0007669"/>
    <property type="project" value="UniProtKB-UniRule"/>
</dbReference>
<comment type="catalytic activity">
    <reaction evidence="14">
        <text>L-threonyl-[protein] + ATP = O-phospho-L-threonyl-[protein] + ADP + H(+)</text>
        <dbReference type="Rhea" id="RHEA:46608"/>
        <dbReference type="Rhea" id="RHEA-COMP:11060"/>
        <dbReference type="Rhea" id="RHEA-COMP:11605"/>
        <dbReference type="ChEBI" id="CHEBI:15378"/>
        <dbReference type="ChEBI" id="CHEBI:30013"/>
        <dbReference type="ChEBI" id="CHEBI:30616"/>
        <dbReference type="ChEBI" id="CHEBI:61977"/>
        <dbReference type="ChEBI" id="CHEBI:456216"/>
        <dbReference type="EC" id="2.7.11.1"/>
    </reaction>
</comment>
<reference evidence="20" key="1">
    <citation type="submission" date="2019-06" db="EMBL/GenBank/DDBJ databases">
        <authorList>
            <consortium name="Wellcome Sanger Institute Data Sharing"/>
        </authorList>
    </citation>
    <scope>NUCLEOTIDE SEQUENCE [LARGE SCALE GENOMIC DNA]</scope>
</reference>
<evidence type="ECO:0000256" key="3">
    <source>
        <dbReference type="ARBA" id="ARBA00022499"/>
    </source>
</evidence>
<comment type="similarity">
    <text evidence="16">Belongs to the protein kinase superfamily. CMGC Ser/Thr protein kinase family. HIPK subfamily.</text>
</comment>
<reference evidence="20" key="2">
    <citation type="submission" date="2025-08" db="UniProtKB">
        <authorList>
            <consortium name="Ensembl"/>
        </authorList>
    </citation>
    <scope>IDENTIFICATION</scope>
</reference>
<comment type="catalytic activity">
    <reaction evidence="15">
        <text>L-seryl-[protein] + ATP = O-phospho-L-seryl-[protein] + ADP + H(+)</text>
        <dbReference type="Rhea" id="RHEA:17989"/>
        <dbReference type="Rhea" id="RHEA-COMP:9863"/>
        <dbReference type="Rhea" id="RHEA-COMP:11604"/>
        <dbReference type="ChEBI" id="CHEBI:15378"/>
        <dbReference type="ChEBI" id="CHEBI:29999"/>
        <dbReference type="ChEBI" id="CHEBI:30616"/>
        <dbReference type="ChEBI" id="CHEBI:83421"/>
        <dbReference type="ChEBI" id="CHEBI:456216"/>
        <dbReference type="EC" id="2.7.11.1"/>
    </reaction>
</comment>
<evidence type="ECO:0000313" key="20">
    <source>
        <dbReference type="Ensembl" id="ENSMMDP00005011792.1"/>
    </source>
</evidence>
<feature type="region of interest" description="Disordered" evidence="18">
    <location>
        <begin position="898"/>
        <end position="920"/>
    </location>
</feature>
<dbReference type="InterPro" id="IPR050494">
    <property type="entry name" value="Ser_Thr_dual-spec_kinase"/>
</dbReference>
<dbReference type="GO" id="GO:0007224">
    <property type="term" value="P:smoothened signaling pathway"/>
    <property type="evidence" value="ECO:0007669"/>
    <property type="project" value="TreeGrafter"/>
</dbReference>
<dbReference type="PANTHER" id="PTHR24058:SF126">
    <property type="entry name" value="HOMEODOMAIN-INTERACTING PROTEIN KINASE 1-LIKE ISOFORM X1-RELATED"/>
    <property type="match status" value="1"/>
</dbReference>
<evidence type="ECO:0000256" key="12">
    <source>
        <dbReference type="ARBA" id="ARBA00023163"/>
    </source>
</evidence>
<keyword evidence="10" id="KW-0832">Ubl conjugation</keyword>
<keyword evidence="21" id="KW-1185">Reference proteome</keyword>
<evidence type="ECO:0000256" key="2">
    <source>
        <dbReference type="ARBA" id="ARBA00012513"/>
    </source>
</evidence>
<organism evidence="20 21">
    <name type="scientific">Myripristis murdjan</name>
    <name type="common">pinecone soldierfish</name>
    <dbReference type="NCBI Taxonomy" id="586833"/>
    <lineage>
        <taxon>Eukaryota</taxon>
        <taxon>Metazoa</taxon>
        <taxon>Chordata</taxon>
        <taxon>Craniata</taxon>
        <taxon>Vertebrata</taxon>
        <taxon>Euteleostomi</taxon>
        <taxon>Actinopterygii</taxon>
        <taxon>Neopterygii</taxon>
        <taxon>Teleostei</taxon>
        <taxon>Neoteleostei</taxon>
        <taxon>Acanthomorphata</taxon>
        <taxon>Holocentriformes</taxon>
        <taxon>Holocentridae</taxon>
        <taxon>Myripristis</taxon>
    </lineage>
</organism>
<comment type="subcellular location">
    <subcellularLocation>
        <location evidence="1">Nucleus</location>
    </subcellularLocation>
</comment>
<feature type="domain" description="Protein kinase" evidence="19">
    <location>
        <begin position="200"/>
        <end position="528"/>
    </location>
</feature>
<name>A0A667X964_9TELE</name>
<keyword evidence="4" id="KW-0723">Serine/threonine-protein kinase</keyword>
<evidence type="ECO:0000256" key="1">
    <source>
        <dbReference type="ARBA" id="ARBA00004123"/>
    </source>
</evidence>
<dbReference type="GO" id="GO:0004674">
    <property type="term" value="F:protein serine/threonine kinase activity"/>
    <property type="evidence" value="ECO:0007669"/>
    <property type="project" value="UniProtKB-KW"/>
</dbReference>
<dbReference type="PANTHER" id="PTHR24058">
    <property type="entry name" value="DUAL SPECIFICITY PROTEIN KINASE"/>
    <property type="match status" value="1"/>
</dbReference>
<keyword evidence="9 17" id="KW-0067">ATP-binding</keyword>
<reference evidence="20" key="3">
    <citation type="submission" date="2025-09" db="UniProtKB">
        <authorList>
            <consortium name="Ensembl"/>
        </authorList>
    </citation>
    <scope>IDENTIFICATION</scope>
</reference>
<keyword evidence="13" id="KW-0539">Nucleus</keyword>
<keyword evidence="7 17" id="KW-0547">Nucleotide-binding</keyword>
<feature type="compositionally biased region" description="Low complexity" evidence="18">
    <location>
        <begin position="99"/>
        <end position="108"/>
    </location>
</feature>
<dbReference type="Pfam" id="PF00069">
    <property type="entry name" value="Pkinase"/>
    <property type="match status" value="1"/>
</dbReference>
<keyword evidence="5" id="KW-0597">Phosphoprotein</keyword>
<feature type="region of interest" description="Disordered" evidence="18">
    <location>
        <begin position="861"/>
        <end position="881"/>
    </location>
</feature>
<keyword evidence="3" id="KW-1017">Isopeptide bond</keyword>
<dbReference type="AlphaFoldDB" id="A0A667X964"/>
<feature type="compositionally biased region" description="Gly residues" evidence="18">
    <location>
        <begin position="155"/>
        <end position="164"/>
    </location>
</feature>
<dbReference type="SUPFAM" id="SSF56112">
    <property type="entry name" value="Protein kinase-like (PK-like)"/>
    <property type="match status" value="1"/>
</dbReference>
<dbReference type="SMART" id="SM00220">
    <property type="entry name" value="S_TKc"/>
    <property type="match status" value="1"/>
</dbReference>
<keyword evidence="8" id="KW-0418">Kinase</keyword>
<feature type="region of interest" description="Disordered" evidence="18">
    <location>
        <begin position="773"/>
        <end position="798"/>
    </location>
</feature>
<dbReference type="InterPro" id="IPR000719">
    <property type="entry name" value="Prot_kinase_dom"/>
</dbReference>
<sequence>MSSQLQVFSPPSISSSAFCRVKKLKVENNVWDVSTTEAYSSIAGQSAYTFTPAMAVPPFAPSLVFPPAAPGSRGQVVVRAADSTGSLPRGSSRRITEQAASSSYTHAESSSDTRGNRHGQKRKMEEANEGSGSGCGSVQILEELSAPAAAYSTRTGGGGGGGTGQSIPHSAPTTKSSSSNGEGDYQLVQHEILCSVSCSYEVLEFLGRGTFGQVAKCWKRGTNEIVAIKILKNHPSYARQGQIEVGILNRLSAENADEYNFVRSYECFQHKGHTCLVFEMLEQNLYDFLKHSKFSPLPLRHIRPILQQVATALMKLKSLGLIHADLKPENIMLVDPLRQPYRVKVIDFGSASHVSKAVCSTYLQSRYYRAPEIILGLPFCEAIDMWSLGCVIAELFLGWPLYPGASEYDQIRYISQTQGLPAEYLLSAGTKTSRFFNRGPDSSYPLWRLKTPSEHEVEMGIKSKEARKYIFNCLDDMMQVNLSSHLEGTDMLAEKADRREFIDLLKRMLRLDAEKRITPTKTLGHPFVTMSHLMDYPHSSHVKSCFQNMEICKRRSSSYDSSKSLYSTNTVPSAAAGNLTVTFSSQLNQLNQHNQACSVPSAGGAVPLLNYQPALYQQATINIPGLTQQSVPIQTRPAGLCSQTEPFQQTLIVCPPSTIQGLQSSSKGSSFPVRMENSVPIVPQNQSAQSLQIQPSMLTQQAWPTGTQQILIPSSWQQVPGVAIHSSTHQSAVTESPLETLHSDAATQQGHSWRFILTLRTPVLITNMMGPLQRSRTTSKQGSKGISTASLLSNSGVSPPTCSATLSQPIIISDTPSPAVSIITIHSDTDTEDERKFHPASVGLSQRTNVISCVTVHDSDSSTASPLTPLPRTHIPASSVSSRQAKSLAVVAPSVKTQVSERGTVSRARLETGESHSLDC</sequence>
<evidence type="ECO:0000256" key="8">
    <source>
        <dbReference type="ARBA" id="ARBA00022777"/>
    </source>
</evidence>
<dbReference type="FunFam" id="3.30.200.20:FF:000022">
    <property type="entry name" value="Homeodomain-interacting protein kinase 2 isoform 1"/>
    <property type="match status" value="1"/>
</dbReference>
<dbReference type="InterPro" id="IPR008271">
    <property type="entry name" value="Ser/Thr_kinase_AS"/>
</dbReference>
<dbReference type="PROSITE" id="PS00108">
    <property type="entry name" value="PROTEIN_KINASE_ST"/>
    <property type="match status" value="1"/>
</dbReference>